<dbReference type="GeneID" id="72008231"/>
<protein>
    <submittedName>
        <fullName evidence="1">Uncharacterized protein</fullName>
    </submittedName>
</protein>
<gene>
    <name evidence="1" type="ORF">C8Q71DRAFT_858248</name>
</gene>
<name>A0ABQ8KET4_9APHY</name>
<dbReference type="InterPro" id="IPR016084">
    <property type="entry name" value="Haem_Oase-like_multi-hlx"/>
</dbReference>
<accession>A0ABQ8KET4</accession>
<dbReference type="Gene3D" id="1.20.910.10">
    <property type="entry name" value="Heme oxygenase-like"/>
    <property type="match status" value="1"/>
</dbReference>
<dbReference type="EMBL" id="JADCUA010000011">
    <property type="protein sequence ID" value="KAH9836249.1"/>
    <property type="molecule type" value="Genomic_DNA"/>
</dbReference>
<proteinExistence type="predicted"/>
<keyword evidence="2" id="KW-1185">Reference proteome</keyword>
<evidence type="ECO:0000313" key="2">
    <source>
        <dbReference type="Proteomes" id="UP000814176"/>
    </source>
</evidence>
<comment type="caution">
    <text evidence="1">The sequence shown here is derived from an EMBL/GenBank/DDBJ whole genome shotgun (WGS) entry which is preliminary data.</text>
</comment>
<evidence type="ECO:0000313" key="1">
    <source>
        <dbReference type="EMBL" id="KAH9836249.1"/>
    </source>
</evidence>
<organism evidence="1 2">
    <name type="scientific">Rhodofomes roseus</name>
    <dbReference type="NCBI Taxonomy" id="34475"/>
    <lineage>
        <taxon>Eukaryota</taxon>
        <taxon>Fungi</taxon>
        <taxon>Dikarya</taxon>
        <taxon>Basidiomycota</taxon>
        <taxon>Agaricomycotina</taxon>
        <taxon>Agaricomycetes</taxon>
        <taxon>Polyporales</taxon>
        <taxon>Rhodofomes</taxon>
    </lineage>
</organism>
<reference evidence="1 2" key="1">
    <citation type="journal article" date="2021" name="Environ. Microbiol.">
        <title>Gene family expansions and transcriptome signatures uncover fungal adaptations to wood decay.</title>
        <authorList>
            <person name="Hage H."/>
            <person name="Miyauchi S."/>
            <person name="Viragh M."/>
            <person name="Drula E."/>
            <person name="Min B."/>
            <person name="Chaduli D."/>
            <person name="Navarro D."/>
            <person name="Favel A."/>
            <person name="Norest M."/>
            <person name="Lesage-Meessen L."/>
            <person name="Balint B."/>
            <person name="Merenyi Z."/>
            <person name="de Eugenio L."/>
            <person name="Morin E."/>
            <person name="Martinez A.T."/>
            <person name="Baldrian P."/>
            <person name="Stursova M."/>
            <person name="Martinez M.J."/>
            <person name="Novotny C."/>
            <person name="Magnuson J.K."/>
            <person name="Spatafora J.W."/>
            <person name="Maurice S."/>
            <person name="Pangilinan J."/>
            <person name="Andreopoulos W."/>
            <person name="LaButti K."/>
            <person name="Hundley H."/>
            <person name="Na H."/>
            <person name="Kuo A."/>
            <person name="Barry K."/>
            <person name="Lipzen A."/>
            <person name="Henrissat B."/>
            <person name="Riley R."/>
            <person name="Ahrendt S."/>
            <person name="Nagy L.G."/>
            <person name="Grigoriev I.V."/>
            <person name="Martin F."/>
            <person name="Rosso M.N."/>
        </authorList>
    </citation>
    <scope>NUCLEOTIDE SEQUENCE [LARGE SCALE GENOMIC DNA]</scope>
    <source>
        <strain evidence="1 2">CIRM-BRFM 1785</strain>
    </source>
</reference>
<dbReference type="RefSeq" id="XP_047778534.1">
    <property type="nucleotide sequence ID" value="XM_047927499.1"/>
</dbReference>
<dbReference type="Proteomes" id="UP000814176">
    <property type="component" value="Unassembled WGS sequence"/>
</dbReference>
<sequence length="202" mass="22747">MSRIPAVLVSSKLNHSARVKHAFNELNKYAASSRHGATLGPIKVVHETLKSHPRPRDAEPAQDDLVNRLINDPDNHDLWFNQLLGNPFCKEMGMTGPNDPAADVLLMGFKAYMVQDYIYCARRIMYQTERAIKSTTAEEFKDTTTKASHYCTYAQGALDLCVDDVDQGLGMKDIYVLQAQPADATNYYTDMQFETAKTHNWA</sequence>